<dbReference type="EMBL" id="HG994369">
    <property type="protein sequence ID" value="CAF1935467.1"/>
    <property type="molecule type" value="Genomic_DNA"/>
</dbReference>
<organism evidence="1">
    <name type="scientific">Brassica napus</name>
    <name type="common">Rape</name>
    <dbReference type="NCBI Taxonomy" id="3708"/>
    <lineage>
        <taxon>Eukaryota</taxon>
        <taxon>Viridiplantae</taxon>
        <taxon>Streptophyta</taxon>
        <taxon>Embryophyta</taxon>
        <taxon>Tracheophyta</taxon>
        <taxon>Spermatophyta</taxon>
        <taxon>Magnoliopsida</taxon>
        <taxon>eudicotyledons</taxon>
        <taxon>Gunneridae</taxon>
        <taxon>Pentapetalae</taxon>
        <taxon>rosids</taxon>
        <taxon>malvids</taxon>
        <taxon>Brassicales</taxon>
        <taxon>Brassicaceae</taxon>
        <taxon>Brassiceae</taxon>
        <taxon>Brassica</taxon>
    </lineage>
</organism>
<gene>
    <name evidence="1" type="ORF">DARMORV10_C05P57020.1</name>
</gene>
<dbReference type="Proteomes" id="UP001295469">
    <property type="component" value="Chromosome C05"/>
</dbReference>
<dbReference type="AlphaFoldDB" id="A0A816LF99"/>
<protein>
    <submittedName>
        <fullName evidence="1">(rape) hypothetical protein</fullName>
    </submittedName>
</protein>
<accession>A0A816LF99</accession>
<evidence type="ECO:0000313" key="1">
    <source>
        <dbReference type="EMBL" id="CAF1935467.1"/>
    </source>
</evidence>
<proteinExistence type="predicted"/>
<sequence>MYNRGSSSTSEDRFLTLTLTHYNFKKCKLNESGKRVEREFCEANGVKAGESFKLELIEEEEEDTAATHLLKFCTKV</sequence>
<reference evidence="1" key="1">
    <citation type="submission" date="2021-01" db="EMBL/GenBank/DDBJ databases">
        <authorList>
            <consortium name="Genoscope - CEA"/>
            <person name="William W."/>
        </authorList>
    </citation>
    <scope>NUCLEOTIDE SEQUENCE</scope>
</reference>
<name>A0A816LF99_BRANA</name>